<name>A0A382S322_9ZZZZ</name>
<sequence>VSILRGCILAIVLGSTIIVGLASSGRSYYIYVCAESEDEVAVVRYGPQGLEVVKTVEV</sequence>
<proteinExistence type="predicted"/>
<accession>A0A382S322</accession>
<feature type="non-terminal residue" evidence="1">
    <location>
        <position position="1"/>
    </location>
</feature>
<gene>
    <name evidence="1" type="ORF">METZ01_LOCUS356382</name>
</gene>
<reference evidence="1" key="1">
    <citation type="submission" date="2018-05" db="EMBL/GenBank/DDBJ databases">
        <authorList>
            <person name="Lanie J.A."/>
            <person name="Ng W.-L."/>
            <person name="Kazmierczak K.M."/>
            <person name="Andrzejewski T.M."/>
            <person name="Davidsen T.M."/>
            <person name="Wayne K.J."/>
            <person name="Tettelin H."/>
            <person name="Glass J.I."/>
            <person name="Rusch D."/>
            <person name="Podicherti R."/>
            <person name="Tsui H.-C.T."/>
            <person name="Winkler M.E."/>
        </authorList>
    </citation>
    <scope>NUCLEOTIDE SEQUENCE</scope>
</reference>
<evidence type="ECO:0000313" key="1">
    <source>
        <dbReference type="EMBL" id="SVD03528.1"/>
    </source>
</evidence>
<protein>
    <submittedName>
        <fullName evidence="1">Uncharacterized protein</fullName>
    </submittedName>
</protein>
<organism evidence="1">
    <name type="scientific">marine metagenome</name>
    <dbReference type="NCBI Taxonomy" id="408172"/>
    <lineage>
        <taxon>unclassified sequences</taxon>
        <taxon>metagenomes</taxon>
        <taxon>ecological metagenomes</taxon>
    </lineage>
</organism>
<dbReference type="AlphaFoldDB" id="A0A382S322"/>
<feature type="non-terminal residue" evidence="1">
    <location>
        <position position="58"/>
    </location>
</feature>
<dbReference type="EMBL" id="UINC01125594">
    <property type="protein sequence ID" value="SVD03528.1"/>
    <property type="molecule type" value="Genomic_DNA"/>
</dbReference>